<gene>
    <name evidence="8" type="ORF">CR159_02265</name>
</gene>
<name>A0A2N4UA34_9BURK</name>
<dbReference type="Proteomes" id="UP000234190">
    <property type="component" value="Unassembled WGS sequence"/>
</dbReference>
<dbReference type="GO" id="GO:0005886">
    <property type="term" value="C:plasma membrane"/>
    <property type="evidence" value="ECO:0007669"/>
    <property type="project" value="UniProtKB-SubCell"/>
</dbReference>
<feature type="transmembrane region" description="Helical" evidence="6">
    <location>
        <begin position="216"/>
        <end position="237"/>
    </location>
</feature>
<dbReference type="OrthoDB" id="9813617at2"/>
<dbReference type="InterPro" id="IPR037185">
    <property type="entry name" value="EmrE-like"/>
</dbReference>
<comment type="subcellular location">
    <subcellularLocation>
        <location evidence="1">Cell membrane</location>
        <topology evidence="1">Multi-pass membrane protein</topology>
    </subcellularLocation>
</comment>
<keyword evidence="5 6" id="KW-0472">Membrane</keyword>
<dbReference type="InterPro" id="IPR000620">
    <property type="entry name" value="EamA_dom"/>
</dbReference>
<feature type="transmembrane region" description="Helical" evidence="6">
    <location>
        <begin position="127"/>
        <end position="146"/>
    </location>
</feature>
<protein>
    <submittedName>
        <fullName evidence="8">EamA family transporter</fullName>
    </submittedName>
</protein>
<dbReference type="Pfam" id="PF00892">
    <property type="entry name" value="EamA"/>
    <property type="match status" value="2"/>
</dbReference>
<reference evidence="8 9" key="1">
    <citation type="submission" date="2017-10" db="EMBL/GenBank/DDBJ databases">
        <title>Two draft genome sequences of Pusillimonas sp. strains isolated from a nitrate- and radionuclide-contaminated groundwater in Russia.</title>
        <authorList>
            <person name="Grouzdev D.S."/>
            <person name="Tourova T.P."/>
            <person name="Goeva M.A."/>
            <person name="Babich T.L."/>
            <person name="Sokolova D.S."/>
            <person name="Abdullin R."/>
            <person name="Poltaraus A.B."/>
            <person name="Toshchakov S.V."/>
            <person name="Nazina T.N."/>
        </authorList>
    </citation>
    <scope>NUCLEOTIDE SEQUENCE [LARGE SCALE GENOMIC DNA]</scope>
    <source>
        <strain evidence="8 9">JR1/69-3-13</strain>
    </source>
</reference>
<evidence type="ECO:0000313" key="9">
    <source>
        <dbReference type="Proteomes" id="UP000234190"/>
    </source>
</evidence>
<evidence type="ECO:0000313" key="8">
    <source>
        <dbReference type="EMBL" id="PLC51859.1"/>
    </source>
</evidence>
<keyword evidence="9" id="KW-1185">Reference proteome</keyword>
<dbReference type="PANTHER" id="PTHR42920:SF5">
    <property type="entry name" value="EAMA DOMAIN-CONTAINING PROTEIN"/>
    <property type="match status" value="1"/>
</dbReference>
<evidence type="ECO:0000256" key="3">
    <source>
        <dbReference type="ARBA" id="ARBA00022692"/>
    </source>
</evidence>
<feature type="domain" description="EamA" evidence="7">
    <location>
        <begin position="154"/>
        <end position="288"/>
    </location>
</feature>
<keyword evidence="4 6" id="KW-1133">Transmembrane helix</keyword>
<feature type="transmembrane region" description="Helical" evidence="6">
    <location>
        <begin position="72"/>
        <end position="95"/>
    </location>
</feature>
<keyword evidence="2" id="KW-1003">Cell membrane</keyword>
<feature type="transmembrane region" description="Helical" evidence="6">
    <location>
        <begin position="101"/>
        <end position="118"/>
    </location>
</feature>
<organism evidence="8 9">
    <name type="scientific">Pollutimonas subterranea</name>
    <dbReference type="NCBI Taxonomy" id="2045210"/>
    <lineage>
        <taxon>Bacteria</taxon>
        <taxon>Pseudomonadati</taxon>
        <taxon>Pseudomonadota</taxon>
        <taxon>Betaproteobacteria</taxon>
        <taxon>Burkholderiales</taxon>
        <taxon>Alcaligenaceae</taxon>
        <taxon>Pollutimonas</taxon>
    </lineage>
</organism>
<dbReference type="InterPro" id="IPR051258">
    <property type="entry name" value="Diverse_Substrate_Transporter"/>
</dbReference>
<dbReference type="AlphaFoldDB" id="A0A2N4UA34"/>
<sequence>MGFLLAGVGAVLFSAKAIVVKLTYRYGVDALTIIGFRMMLSLPFFAVVGCYQARRAHLGKIQRLTAKESGQIVFLGFIGYYLSSYLDFLGLQYITAGLERLILFLSPTFVLLLTALYLKRPIPGKQWFALAMAYLGVILVFLQDLSLSGDNVVLGSLFVLGSAVSYAVYIISSGELIKRVGATRLVAYAMSVSAVISMVHFLGVHSWQGLQQPLPVYQLSLLHAVVNTVAPTFMIMWSVARIGAPMTSQLGLLGPVSVLFLAGWILGEPITTLQLVGTAFVLAGAVVLGRRR</sequence>
<feature type="transmembrane region" description="Helical" evidence="6">
    <location>
        <begin position="33"/>
        <end position="51"/>
    </location>
</feature>
<evidence type="ECO:0000256" key="2">
    <source>
        <dbReference type="ARBA" id="ARBA00022475"/>
    </source>
</evidence>
<feature type="transmembrane region" description="Helical" evidence="6">
    <location>
        <begin position="185"/>
        <end position="204"/>
    </location>
</feature>
<keyword evidence="3 6" id="KW-0812">Transmembrane</keyword>
<dbReference type="EMBL" id="PDNW01000001">
    <property type="protein sequence ID" value="PLC51859.1"/>
    <property type="molecule type" value="Genomic_DNA"/>
</dbReference>
<evidence type="ECO:0000256" key="1">
    <source>
        <dbReference type="ARBA" id="ARBA00004651"/>
    </source>
</evidence>
<feature type="transmembrane region" description="Helical" evidence="6">
    <location>
        <begin position="152"/>
        <end position="173"/>
    </location>
</feature>
<feature type="domain" description="EamA" evidence="7">
    <location>
        <begin position="2"/>
        <end position="141"/>
    </location>
</feature>
<feature type="transmembrane region" description="Helical" evidence="6">
    <location>
        <begin position="272"/>
        <end position="289"/>
    </location>
</feature>
<evidence type="ECO:0000256" key="6">
    <source>
        <dbReference type="SAM" id="Phobius"/>
    </source>
</evidence>
<evidence type="ECO:0000256" key="4">
    <source>
        <dbReference type="ARBA" id="ARBA00022989"/>
    </source>
</evidence>
<comment type="caution">
    <text evidence="8">The sequence shown here is derived from an EMBL/GenBank/DDBJ whole genome shotgun (WGS) entry which is preliminary data.</text>
</comment>
<proteinExistence type="predicted"/>
<evidence type="ECO:0000256" key="5">
    <source>
        <dbReference type="ARBA" id="ARBA00023136"/>
    </source>
</evidence>
<evidence type="ECO:0000259" key="7">
    <source>
        <dbReference type="Pfam" id="PF00892"/>
    </source>
</evidence>
<accession>A0A2N4UA34</accession>
<dbReference type="PANTHER" id="PTHR42920">
    <property type="entry name" value="OS03G0707200 PROTEIN-RELATED"/>
    <property type="match status" value="1"/>
</dbReference>
<feature type="transmembrane region" description="Helical" evidence="6">
    <location>
        <begin position="249"/>
        <end position="266"/>
    </location>
</feature>
<dbReference type="SUPFAM" id="SSF103481">
    <property type="entry name" value="Multidrug resistance efflux transporter EmrE"/>
    <property type="match status" value="2"/>
</dbReference>